<proteinExistence type="predicted"/>
<gene>
    <name evidence="1" type="ORF">L6452_19369</name>
</gene>
<evidence type="ECO:0000313" key="2">
    <source>
        <dbReference type="Proteomes" id="UP001055879"/>
    </source>
</evidence>
<reference evidence="1 2" key="2">
    <citation type="journal article" date="2022" name="Mol. Ecol. Resour.">
        <title>The genomes of chicory, endive, great burdock and yacon provide insights into Asteraceae paleo-polyploidization history and plant inulin production.</title>
        <authorList>
            <person name="Fan W."/>
            <person name="Wang S."/>
            <person name="Wang H."/>
            <person name="Wang A."/>
            <person name="Jiang F."/>
            <person name="Liu H."/>
            <person name="Zhao H."/>
            <person name="Xu D."/>
            <person name="Zhang Y."/>
        </authorList>
    </citation>
    <scope>NUCLEOTIDE SEQUENCE [LARGE SCALE GENOMIC DNA]</scope>
    <source>
        <strain evidence="2">cv. Niubang</strain>
    </source>
</reference>
<comment type="caution">
    <text evidence="1">The sequence shown here is derived from an EMBL/GenBank/DDBJ whole genome shotgun (WGS) entry which is preliminary data.</text>
</comment>
<keyword evidence="2" id="KW-1185">Reference proteome</keyword>
<dbReference type="EMBL" id="CM042052">
    <property type="protein sequence ID" value="KAI3718495.1"/>
    <property type="molecule type" value="Genomic_DNA"/>
</dbReference>
<name>A0ACB9BCT8_ARCLA</name>
<dbReference type="Proteomes" id="UP001055879">
    <property type="component" value="Linkage Group LG06"/>
</dbReference>
<evidence type="ECO:0000313" key="1">
    <source>
        <dbReference type="EMBL" id="KAI3718495.1"/>
    </source>
</evidence>
<reference evidence="2" key="1">
    <citation type="journal article" date="2022" name="Mol. Ecol. Resour.">
        <title>The genomes of chicory, endive, great burdock and yacon provide insights into Asteraceae palaeo-polyploidization history and plant inulin production.</title>
        <authorList>
            <person name="Fan W."/>
            <person name="Wang S."/>
            <person name="Wang H."/>
            <person name="Wang A."/>
            <person name="Jiang F."/>
            <person name="Liu H."/>
            <person name="Zhao H."/>
            <person name="Xu D."/>
            <person name="Zhang Y."/>
        </authorList>
    </citation>
    <scope>NUCLEOTIDE SEQUENCE [LARGE SCALE GENOMIC DNA]</scope>
    <source>
        <strain evidence="2">cv. Niubang</strain>
    </source>
</reference>
<accession>A0ACB9BCT8</accession>
<organism evidence="1 2">
    <name type="scientific">Arctium lappa</name>
    <name type="common">Greater burdock</name>
    <name type="synonym">Lappa major</name>
    <dbReference type="NCBI Taxonomy" id="4217"/>
    <lineage>
        <taxon>Eukaryota</taxon>
        <taxon>Viridiplantae</taxon>
        <taxon>Streptophyta</taxon>
        <taxon>Embryophyta</taxon>
        <taxon>Tracheophyta</taxon>
        <taxon>Spermatophyta</taxon>
        <taxon>Magnoliopsida</taxon>
        <taxon>eudicotyledons</taxon>
        <taxon>Gunneridae</taxon>
        <taxon>Pentapetalae</taxon>
        <taxon>asterids</taxon>
        <taxon>campanulids</taxon>
        <taxon>Asterales</taxon>
        <taxon>Asteraceae</taxon>
        <taxon>Carduoideae</taxon>
        <taxon>Cardueae</taxon>
        <taxon>Arctiinae</taxon>
        <taxon>Arctium</taxon>
    </lineage>
</organism>
<protein>
    <submittedName>
        <fullName evidence="1">Uncharacterized protein</fullName>
    </submittedName>
</protein>
<sequence length="190" mass="20517">MVGGRGKSDSNDEVEKSWFDDQGKQELSRNSATEGDNWDDRTKGEVDDNFGKSSEVGEGDEKSADLGSGVNIPRFNDEGATPNCHGNSAEKIGNADLTKNSGIGHKEELGLNNPILVDRPKVVIGHECKIPSRDESRPSGSFGEGPTEIVAGPVDERFLGEIDGDEVRKSDQEDSCSTATVDFLVFTHYK</sequence>